<reference evidence="3" key="3">
    <citation type="submission" date="2025-09" db="UniProtKB">
        <authorList>
            <consortium name="Ensembl"/>
        </authorList>
    </citation>
    <scope>IDENTIFICATION</scope>
</reference>
<dbReference type="PANTHER" id="PTHR13593">
    <property type="match status" value="1"/>
</dbReference>
<feature type="signal peptide" evidence="1">
    <location>
        <begin position="1"/>
        <end position="17"/>
    </location>
</feature>
<reference evidence="3" key="1">
    <citation type="submission" date="2019-06" db="EMBL/GenBank/DDBJ databases">
        <authorList>
            <consortium name="Wellcome Sanger Institute Data Sharing"/>
        </authorList>
    </citation>
    <scope>NUCLEOTIDE SEQUENCE [LARGE SCALE GENOMIC DNA]</scope>
</reference>
<reference evidence="3" key="2">
    <citation type="submission" date="2025-08" db="UniProtKB">
        <authorList>
            <consortium name="Ensembl"/>
        </authorList>
    </citation>
    <scope>IDENTIFICATION</scope>
</reference>
<feature type="domain" description="Phosphatidylinositol-specific phospholipase C X" evidence="2">
    <location>
        <begin position="39"/>
        <end position="180"/>
    </location>
</feature>
<proteinExistence type="predicted"/>
<dbReference type="InterPro" id="IPR000909">
    <property type="entry name" value="PLipase_C_PInositol-sp_X_dom"/>
</dbReference>
<dbReference type="Gene3D" id="3.20.20.190">
    <property type="entry name" value="Phosphatidylinositol (PI) phosphodiesterase"/>
    <property type="match status" value="1"/>
</dbReference>
<evidence type="ECO:0000313" key="3">
    <source>
        <dbReference type="Ensembl" id="ENSSORP00005042804.1"/>
    </source>
</evidence>
<evidence type="ECO:0000259" key="2">
    <source>
        <dbReference type="SMART" id="SM00148"/>
    </source>
</evidence>
<dbReference type="Pfam" id="PF00388">
    <property type="entry name" value="PI-PLC-X"/>
    <property type="match status" value="1"/>
</dbReference>
<dbReference type="Ensembl" id="ENSSORT00005043893.1">
    <property type="protein sequence ID" value="ENSSORP00005042804.1"/>
    <property type="gene ID" value="ENSSORG00005019813.1"/>
</dbReference>
<evidence type="ECO:0000313" key="4">
    <source>
        <dbReference type="Proteomes" id="UP000472271"/>
    </source>
</evidence>
<evidence type="ECO:0000256" key="1">
    <source>
        <dbReference type="SAM" id="SignalP"/>
    </source>
</evidence>
<dbReference type="GO" id="GO:0008081">
    <property type="term" value="F:phosphoric diester hydrolase activity"/>
    <property type="evidence" value="ECO:0007669"/>
    <property type="project" value="InterPro"/>
</dbReference>
<sequence length="300" mass="34533">IDLQLLILLLFINVSSGGFNDNRILYRSSYNLAWMKSIPDETLISAISIPGTHESLSLKGGIFTKSQVWKLDDQLRVGVRYFDVYVGIWFKHKEHIYVRDSHWMRGQDYTLDEVLKIIFDYLKAYKTETVLLKVSLYKHYKDTVLKMMEKLLEKYKSEIWTELTVPSLKQVRGKIVFLQSDTFTRGAKNEKSLFIVKNKLVDNVEEEVKKMKSRLCDRRIAVTDVITSYFDHAKKLARELNTKINDLVQKNSEDSLNRGCLGVISIDFPSVELIKKIIDLKPCQPASTESGPPSTESGPT</sequence>
<dbReference type="InterPro" id="IPR051057">
    <property type="entry name" value="PI-PLC_domain"/>
</dbReference>
<feature type="chain" id="PRO_5025328062" description="Phosphatidylinositol-specific phospholipase C X domain-containing protein" evidence="1">
    <location>
        <begin position="18"/>
        <end position="300"/>
    </location>
</feature>
<keyword evidence="1" id="KW-0732">Signal</keyword>
<dbReference type="SUPFAM" id="SSF51695">
    <property type="entry name" value="PLC-like phosphodiesterases"/>
    <property type="match status" value="1"/>
</dbReference>
<accession>A0A673BNG4</accession>
<dbReference type="GO" id="GO:0006629">
    <property type="term" value="P:lipid metabolic process"/>
    <property type="evidence" value="ECO:0007669"/>
    <property type="project" value="InterPro"/>
</dbReference>
<keyword evidence="4" id="KW-1185">Reference proteome</keyword>
<dbReference type="PANTHER" id="PTHR13593:SF147">
    <property type="entry name" value="1-PHOSPHATIDYLINOSITOL PHOSPHODIESTERASE-LIKE-RELATED"/>
    <property type="match status" value="1"/>
</dbReference>
<organism evidence="3 4">
    <name type="scientific">Sphaeramia orbicularis</name>
    <name type="common">orbiculate cardinalfish</name>
    <dbReference type="NCBI Taxonomy" id="375764"/>
    <lineage>
        <taxon>Eukaryota</taxon>
        <taxon>Metazoa</taxon>
        <taxon>Chordata</taxon>
        <taxon>Craniata</taxon>
        <taxon>Vertebrata</taxon>
        <taxon>Euteleostomi</taxon>
        <taxon>Actinopterygii</taxon>
        <taxon>Neopterygii</taxon>
        <taxon>Teleostei</taxon>
        <taxon>Neoteleostei</taxon>
        <taxon>Acanthomorphata</taxon>
        <taxon>Gobiaria</taxon>
        <taxon>Kurtiformes</taxon>
        <taxon>Apogonoidei</taxon>
        <taxon>Apogonidae</taxon>
        <taxon>Apogoninae</taxon>
        <taxon>Sphaeramia</taxon>
    </lineage>
</organism>
<dbReference type="InParanoid" id="A0A673BNG4"/>
<dbReference type="Proteomes" id="UP000472271">
    <property type="component" value="Chromosome 11"/>
</dbReference>
<dbReference type="SMART" id="SM00148">
    <property type="entry name" value="PLCXc"/>
    <property type="match status" value="1"/>
</dbReference>
<name>A0A673BNG4_9TELE</name>
<dbReference type="AlphaFoldDB" id="A0A673BNG4"/>
<dbReference type="InterPro" id="IPR017946">
    <property type="entry name" value="PLC-like_Pdiesterase_TIM-brl"/>
</dbReference>
<protein>
    <recommendedName>
        <fullName evidence="2">Phosphatidylinositol-specific phospholipase C X domain-containing protein</fullName>
    </recommendedName>
</protein>